<dbReference type="Proteomes" id="UP000594454">
    <property type="component" value="Chromosome 5"/>
</dbReference>
<sequence>MRLIQINLKHCEAAQGLLSQTIRELNVDVAVICEPVRSPKIIAGDFNAWALDWGSRMTNTRGQILLETFAELSIVLANVGCVPTFRGRGLGSIVYLTYLSTSLARVVERERRQSSEHPKRKKQDSWVVYWSFRGRDNPGGFRRLRPEGNGSGKSEPVMSTDN</sequence>
<organism evidence="3 4">
    <name type="scientific">Hermetia illucens</name>
    <name type="common">Black soldier fly</name>
    <dbReference type="NCBI Taxonomy" id="343691"/>
    <lineage>
        <taxon>Eukaryota</taxon>
        <taxon>Metazoa</taxon>
        <taxon>Ecdysozoa</taxon>
        <taxon>Arthropoda</taxon>
        <taxon>Hexapoda</taxon>
        <taxon>Insecta</taxon>
        <taxon>Pterygota</taxon>
        <taxon>Neoptera</taxon>
        <taxon>Endopterygota</taxon>
        <taxon>Diptera</taxon>
        <taxon>Brachycera</taxon>
        <taxon>Stratiomyomorpha</taxon>
        <taxon>Stratiomyidae</taxon>
        <taxon>Hermetiinae</taxon>
        <taxon>Hermetia</taxon>
    </lineage>
</organism>
<protein>
    <recommendedName>
        <fullName evidence="2">Endonuclease/exonuclease/phosphatase domain-containing protein</fullName>
    </recommendedName>
</protein>
<evidence type="ECO:0000313" key="3">
    <source>
        <dbReference type="EMBL" id="CAD7089934.1"/>
    </source>
</evidence>
<dbReference type="InterPro" id="IPR005135">
    <property type="entry name" value="Endo/exonuclease/phosphatase"/>
</dbReference>
<dbReference type="InParanoid" id="A0A7R8V1I7"/>
<evidence type="ECO:0000259" key="2">
    <source>
        <dbReference type="Pfam" id="PF14529"/>
    </source>
</evidence>
<feature type="domain" description="Endonuclease/exonuclease/phosphatase" evidence="2">
    <location>
        <begin position="21"/>
        <end position="118"/>
    </location>
</feature>
<evidence type="ECO:0000313" key="4">
    <source>
        <dbReference type="Proteomes" id="UP000594454"/>
    </source>
</evidence>
<dbReference type="PANTHER" id="PTHR33273">
    <property type="entry name" value="DOMAIN-CONTAINING PROTEIN, PUTATIVE-RELATED"/>
    <property type="match status" value="1"/>
</dbReference>
<gene>
    <name evidence="3" type="ORF">HERILL_LOCUS12451</name>
</gene>
<keyword evidence="4" id="KW-1185">Reference proteome</keyword>
<dbReference type="Pfam" id="PF14529">
    <property type="entry name" value="Exo_endo_phos_2"/>
    <property type="match status" value="1"/>
</dbReference>
<proteinExistence type="predicted"/>
<dbReference type="SUPFAM" id="SSF56219">
    <property type="entry name" value="DNase I-like"/>
    <property type="match status" value="1"/>
</dbReference>
<feature type="region of interest" description="Disordered" evidence="1">
    <location>
        <begin position="133"/>
        <end position="162"/>
    </location>
</feature>
<name>A0A7R8V1I7_HERIL</name>
<evidence type="ECO:0000256" key="1">
    <source>
        <dbReference type="SAM" id="MobiDB-lite"/>
    </source>
</evidence>
<accession>A0A7R8V1I7</accession>
<dbReference type="PANTHER" id="PTHR33273:SF4">
    <property type="entry name" value="ENDONUCLEASE_EXONUCLEASE_PHOSPHATASE DOMAIN-CONTAINING PROTEIN"/>
    <property type="match status" value="1"/>
</dbReference>
<reference evidence="3 4" key="1">
    <citation type="submission" date="2020-11" db="EMBL/GenBank/DDBJ databases">
        <authorList>
            <person name="Wallbank WR R."/>
            <person name="Pardo Diaz C."/>
            <person name="Kozak K."/>
            <person name="Martin S."/>
            <person name="Jiggins C."/>
            <person name="Moest M."/>
            <person name="Warren A I."/>
            <person name="Generalovic N T."/>
            <person name="Byers J.R.P. K."/>
            <person name="Montejo-Kovacevich G."/>
            <person name="Yen C E."/>
        </authorList>
    </citation>
    <scope>NUCLEOTIDE SEQUENCE [LARGE SCALE GENOMIC DNA]</scope>
</reference>
<dbReference type="EMBL" id="LR899013">
    <property type="protein sequence ID" value="CAD7089934.1"/>
    <property type="molecule type" value="Genomic_DNA"/>
</dbReference>
<dbReference type="AlphaFoldDB" id="A0A7R8V1I7"/>
<dbReference type="GO" id="GO:0003824">
    <property type="term" value="F:catalytic activity"/>
    <property type="evidence" value="ECO:0007669"/>
    <property type="project" value="InterPro"/>
</dbReference>
<dbReference type="InterPro" id="IPR036691">
    <property type="entry name" value="Endo/exonu/phosph_ase_sf"/>
</dbReference>
<dbReference type="Gene3D" id="3.60.10.10">
    <property type="entry name" value="Endonuclease/exonuclease/phosphatase"/>
    <property type="match status" value="1"/>
</dbReference>